<accession>A0ABU4M9W0</accession>
<dbReference type="Proteomes" id="UP001272987">
    <property type="component" value="Unassembled WGS sequence"/>
</dbReference>
<evidence type="ECO:0000313" key="2">
    <source>
        <dbReference type="Proteomes" id="UP001272987"/>
    </source>
</evidence>
<comment type="caution">
    <text evidence="1">The sequence shown here is derived from an EMBL/GenBank/DDBJ whole genome shotgun (WGS) entry which is preliminary data.</text>
</comment>
<reference evidence="1 2" key="1">
    <citation type="journal article" date="2023" name="Microb. Genom.">
        <title>Mesoterricola silvestris gen. nov., sp. nov., Mesoterricola sediminis sp. nov., Geothrix oryzae sp. nov., Geothrix edaphica sp. nov., Geothrix rubra sp. nov., and Geothrix limicola sp. nov., six novel members of Acidobacteriota isolated from soils.</title>
        <authorList>
            <person name="Weisberg A.J."/>
            <person name="Pearce E."/>
            <person name="Kramer C.G."/>
            <person name="Chang J.H."/>
            <person name="Clarke C.R."/>
        </authorList>
    </citation>
    <scope>NUCLEOTIDE SEQUENCE [LARGE SCALE GENOMIC DNA]</scope>
    <source>
        <strain evidence="1 2">NB05-1H</strain>
    </source>
</reference>
<proteinExistence type="predicted"/>
<dbReference type="RefSeq" id="WP_119611989.1">
    <property type="nucleotide sequence ID" value="NZ_CP122369.1"/>
</dbReference>
<name>A0ABU4M9W0_9ACTN</name>
<protein>
    <submittedName>
        <fullName evidence="1">Uncharacterized protein</fullName>
    </submittedName>
</protein>
<evidence type="ECO:0000313" key="1">
    <source>
        <dbReference type="EMBL" id="MDX3024541.1"/>
    </source>
</evidence>
<organism evidence="1 2">
    <name type="scientific">Streptomyces acidiscabies</name>
    <dbReference type="NCBI Taxonomy" id="42234"/>
    <lineage>
        <taxon>Bacteria</taxon>
        <taxon>Bacillati</taxon>
        <taxon>Actinomycetota</taxon>
        <taxon>Actinomycetes</taxon>
        <taxon>Kitasatosporales</taxon>
        <taxon>Streptomycetaceae</taxon>
        <taxon>Streptomyces</taxon>
    </lineage>
</organism>
<dbReference type="EMBL" id="JARAWP010000036">
    <property type="protein sequence ID" value="MDX3024541.1"/>
    <property type="molecule type" value="Genomic_DNA"/>
</dbReference>
<sequence length="86" mass="9877">MLRLRLKVIVCPRRELALTDTPRPDCDNCHGRGGTVHDYGDYDTGEFAGTDYEPCDCWTAWRLPLLPLPSWLRRRPRGGYSAEPPF</sequence>
<keyword evidence="2" id="KW-1185">Reference proteome</keyword>
<gene>
    <name evidence="1" type="ORF">PV666_42705</name>
</gene>